<gene>
    <name evidence="9" type="ORF">NliqN6_5924</name>
</gene>
<name>A0A8H3TYN3_9TREE</name>
<protein>
    <recommendedName>
        <fullName evidence="1">non-specific serine/threonine protein kinase</fullName>
        <ecNumber evidence="1">2.7.11.1</ecNumber>
    </recommendedName>
</protein>
<dbReference type="PROSITE" id="PS50011">
    <property type="entry name" value="PROTEIN_KINASE_DOM"/>
    <property type="match status" value="1"/>
</dbReference>
<sequence length="368" mass="40761">MTEAVQLAEKEIALLKTLAHPNVVGSHGMGFDQNERFIILEYCAGGDLRTMIDEAASQRNPIAHHRIQSIFCQMLLALHYCHHSYKGVLHTLLHRDLKPENVLLSSAGQVKLADFGLAKVMANGVTVTTSFVGTSGYLPPDLVAGQPYDHKADIFNLGCILFELCTLRIPNHGLRGVQRAREFLLPAGHSAQMNSLVPMLLAIEPMRRSSTADLLASPTIADWLQMQWPRQYDPKRGHHNNRVLNNHMAKPTCCCTGAELIAQEARLESKERALVEKRHELARQQDTIKSIEKALHARKRMIQAREATLDAKIRRFNKRSSLSSETHVKHSLAPSYSTSQASGKEPQKGVLVVSSNCVGQSVDSPPAP</sequence>
<dbReference type="SMART" id="SM00220">
    <property type="entry name" value="S_TKc"/>
    <property type="match status" value="1"/>
</dbReference>
<evidence type="ECO:0000256" key="7">
    <source>
        <dbReference type="SAM" id="MobiDB-lite"/>
    </source>
</evidence>
<feature type="domain" description="Protein kinase" evidence="8">
    <location>
        <begin position="1"/>
        <end position="220"/>
    </location>
</feature>
<evidence type="ECO:0000256" key="4">
    <source>
        <dbReference type="ARBA" id="ARBA00022777"/>
    </source>
</evidence>
<dbReference type="PANTHER" id="PTHR43671">
    <property type="entry name" value="SERINE/THREONINE-PROTEIN KINASE NEK"/>
    <property type="match status" value="1"/>
</dbReference>
<evidence type="ECO:0000256" key="3">
    <source>
        <dbReference type="ARBA" id="ARBA00022741"/>
    </source>
</evidence>
<evidence type="ECO:0000256" key="2">
    <source>
        <dbReference type="ARBA" id="ARBA00022679"/>
    </source>
</evidence>
<evidence type="ECO:0000256" key="6">
    <source>
        <dbReference type="SAM" id="Coils"/>
    </source>
</evidence>
<feature type="region of interest" description="Disordered" evidence="7">
    <location>
        <begin position="319"/>
        <end position="368"/>
    </location>
</feature>
<keyword evidence="5" id="KW-0067">ATP-binding</keyword>
<dbReference type="GO" id="GO:0005524">
    <property type="term" value="F:ATP binding"/>
    <property type="evidence" value="ECO:0007669"/>
    <property type="project" value="UniProtKB-KW"/>
</dbReference>
<dbReference type="InterPro" id="IPR011009">
    <property type="entry name" value="Kinase-like_dom_sf"/>
</dbReference>
<keyword evidence="10" id="KW-1185">Reference proteome</keyword>
<dbReference type="PROSITE" id="PS00108">
    <property type="entry name" value="PROTEIN_KINASE_ST"/>
    <property type="match status" value="1"/>
</dbReference>
<dbReference type="SUPFAM" id="SSF56112">
    <property type="entry name" value="Protein kinase-like (PK-like)"/>
    <property type="match status" value="1"/>
</dbReference>
<dbReference type="GO" id="GO:0004674">
    <property type="term" value="F:protein serine/threonine kinase activity"/>
    <property type="evidence" value="ECO:0007669"/>
    <property type="project" value="UniProtKB-EC"/>
</dbReference>
<keyword evidence="6" id="KW-0175">Coiled coil</keyword>
<keyword evidence="2" id="KW-0808">Transferase</keyword>
<accession>A0A8H3TYN3</accession>
<evidence type="ECO:0000313" key="10">
    <source>
        <dbReference type="Proteomes" id="UP000620104"/>
    </source>
</evidence>
<keyword evidence="4" id="KW-0418">Kinase</keyword>
<evidence type="ECO:0000256" key="1">
    <source>
        <dbReference type="ARBA" id="ARBA00012513"/>
    </source>
</evidence>
<keyword evidence="3" id="KW-0547">Nucleotide-binding</keyword>
<dbReference type="Gene3D" id="1.10.510.10">
    <property type="entry name" value="Transferase(Phosphotransferase) domain 1"/>
    <property type="match status" value="1"/>
</dbReference>
<proteinExistence type="predicted"/>
<dbReference type="Proteomes" id="UP000620104">
    <property type="component" value="Unassembled WGS sequence"/>
</dbReference>
<dbReference type="OrthoDB" id="10250725at2759"/>
<dbReference type="InterPro" id="IPR050660">
    <property type="entry name" value="NEK_Ser/Thr_kinase"/>
</dbReference>
<feature type="compositionally biased region" description="Polar residues" evidence="7">
    <location>
        <begin position="353"/>
        <end position="368"/>
    </location>
</feature>
<dbReference type="InterPro" id="IPR000719">
    <property type="entry name" value="Prot_kinase_dom"/>
</dbReference>
<dbReference type="EMBL" id="BLZA01000046">
    <property type="protein sequence ID" value="GHJ89522.1"/>
    <property type="molecule type" value="Genomic_DNA"/>
</dbReference>
<feature type="coiled-coil region" evidence="6">
    <location>
        <begin position="260"/>
        <end position="294"/>
    </location>
</feature>
<dbReference type="Pfam" id="PF00069">
    <property type="entry name" value="Pkinase"/>
    <property type="match status" value="1"/>
</dbReference>
<evidence type="ECO:0000256" key="5">
    <source>
        <dbReference type="ARBA" id="ARBA00022840"/>
    </source>
</evidence>
<evidence type="ECO:0000313" key="9">
    <source>
        <dbReference type="EMBL" id="GHJ89522.1"/>
    </source>
</evidence>
<comment type="caution">
    <text evidence="9">The sequence shown here is derived from an EMBL/GenBank/DDBJ whole genome shotgun (WGS) entry which is preliminary data.</text>
</comment>
<dbReference type="InterPro" id="IPR008271">
    <property type="entry name" value="Ser/Thr_kinase_AS"/>
</dbReference>
<evidence type="ECO:0000259" key="8">
    <source>
        <dbReference type="PROSITE" id="PS50011"/>
    </source>
</evidence>
<dbReference type="PANTHER" id="PTHR43671:SF13">
    <property type="entry name" value="SERINE_THREONINE-PROTEIN KINASE NEK2"/>
    <property type="match status" value="1"/>
</dbReference>
<dbReference type="EC" id="2.7.11.1" evidence="1"/>
<reference evidence="9" key="1">
    <citation type="submission" date="2020-07" db="EMBL/GenBank/DDBJ databases">
        <title>Draft Genome Sequence of a Deep-Sea Yeast, Naganishia (Cryptococcus) liquefaciens strain N6.</title>
        <authorList>
            <person name="Han Y.W."/>
            <person name="Kajitani R."/>
            <person name="Morimoto H."/>
            <person name="Parhat M."/>
            <person name="Tsubouchi H."/>
            <person name="Bakenova O."/>
            <person name="Ogata M."/>
            <person name="Argunhan B."/>
            <person name="Aoki R."/>
            <person name="Kajiwara S."/>
            <person name="Itoh T."/>
            <person name="Iwasaki H."/>
        </authorList>
    </citation>
    <scope>NUCLEOTIDE SEQUENCE</scope>
    <source>
        <strain evidence="9">N6</strain>
    </source>
</reference>
<organism evidence="9 10">
    <name type="scientific">Naganishia liquefaciens</name>
    <dbReference type="NCBI Taxonomy" id="104408"/>
    <lineage>
        <taxon>Eukaryota</taxon>
        <taxon>Fungi</taxon>
        <taxon>Dikarya</taxon>
        <taxon>Basidiomycota</taxon>
        <taxon>Agaricomycotina</taxon>
        <taxon>Tremellomycetes</taxon>
        <taxon>Filobasidiales</taxon>
        <taxon>Filobasidiaceae</taxon>
        <taxon>Naganishia</taxon>
    </lineage>
</organism>
<dbReference type="AlphaFoldDB" id="A0A8H3TYN3"/>